<protein>
    <submittedName>
        <fullName evidence="1">Uncharacterized protein</fullName>
    </submittedName>
</protein>
<reference evidence="2" key="2">
    <citation type="submission" date="2016-02" db="EMBL/GenBank/DDBJ databases">
        <title>The draft genome sequence of the rumen methanogen Methanobrevibacter olleyae YLM1.</title>
        <authorList>
            <consortium name="New Zealand Agricultural Greenhouse Gas Research Centre/Pastoral Greenhouse Gas Research Consortium"/>
            <person name="Kelly W.J."/>
            <person name="Li D."/>
            <person name="Lambie S.C."/>
            <person name="Attwood G.T."/>
            <person name="Altermann E."/>
            <person name="Leahy S.C."/>
        </authorList>
    </citation>
    <scope>NUCLEOTIDE SEQUENCE [LARGE SCALE GENOMIC DNA]</scope>
    <source>
        <strain evidence="2">YLM1</strain>
    </source>
</reference>
<accession>A0A126QYZ5</accession>
<dbReference type="STRING" id="294671.YLM1_0714"/>
<dbReference type="KEGG" id="mol:YLM1_0714"/>
<dbReference type="Proteomes" id="UP000066376">
    <property type="component" value="Chromosome"/>
</dbReference>
<name>A0A126QYZ5_METOL</name>
<keyword evidence="2" id="KW-1185">Reference proteome</keyword>
<dbReference type="GeneID" id="28489011"/>
<gene>
    <name evidence="1" type="ORF">YLM1_0714</name>
</gene>
<dbReference type="AlphaFoldDB" id="A0A126QYZ5"/>
<reference evidence="1 2" key="1">
    <citation type="journal article" date="2016" name="Genome Announc.">
        <title>Draft Genome Sequence of the Rumen Methanogen Methanobrevibacter olleyae YLM1.</title>
        <authorList>
            <person name="Kelly W.J."/>
            <person name="Li D."/>
            <person name="Lambie S.C."/>
            <person name="Cox F."/>
            <person name="Attwood G.T."/>
            <person name="Altermann E."/>
            <person name="Leahy S.C."/>
        </authorList>
    </citation>
    <scope>NUCLEOTIDE SEQUENCE [LARGE SCALE GENOMIC DNA]</scope>
    <source>
        <strain evidence="1 2">YLM1</strain>
    </source>
</reference>
<dbReference type="Gene3D" id="3.30.450.20">
    <property type="entry name" value="PAS domain"/>
    <property type="match status" value="1"/>
</dbReference>
<organism evidence="1 2">
    <name type="scientific">Methanobrevibacter olleyae</name>
    <dbReference type="NCBI Taxonomy" id="294671"/>
    <lineage>
        <taxon>Archaea</taxon>
        <taxon>Methanobacteriati</taxon>
        <taxon>Methanobacteriota</taxon>
        <taxon>Methanomada group</taxon>
        <taxon>Methanobacteria</taxon>
        <taxon>Methanobacteriales</taxon>
        <taxon>Methanobacteriaceae</taxon>
        <taxon>Methanobrevibacter</taxon>
    </lineage>
</organism>
<dbReference type="RefSeq" id="WP_067146372.1">
    <property type="nucleotide sequence ID" value="NZ_CP014265.1"/>
</dbReference>
<evidence type="ECO:0000313" key="1">
    <source>
        <dbReference type="EMBL" id="AMK15271.1"/>
    </source>
</evidence>
<dbReference type="PATRIC" id="fig|294671.3.peg.745"/>
<proteinExistence type="predicted"/>
<dbReference type="EMBL" id="CP014265">
    <property type="protein sequence ID" value="AMK15271.1"/>
    <property type="molecule type" value="Genomic_DNA"/>
</dbReference>
<evidence type="ECO:0000313" key="2">
    <source>
        <dbReference type="Proteomes" id="UP000066376"/>
    </source>
</evidence>
<sequence length="658" mass="78295">MLTIIIEDMDGNIIGKQSYLKDYPTNKSTTKREKIEFDDYFLNELDMALGVLIPDKSEDDFLICFLNENLLNYSNLDLEDVGGAYLFKYMSFLKELNIKDLLFASYDNNETLELKVLQYVEDVLVVSKTYKFFRFKDKLYFKINKSDDLDILNRSNRETIENSELSVGIIQANKWVYGNKTFCKINNVNMDTISQLDLFSKDIISRELITRDELRYILDDILNRKQFFFRDDIKINYNGEIRYITEFIYPISFNNQHAIELIFLDLTEEKNLKENFNALNQKLESILKLAKLSICQIKRGKIYCSSEFFSIFDISPNSLDISERVDRIEDFFNIIEGFITKADYMELLKEINRQKKKSNKLDLSFRIRTKKLNMKTLNCSFTIYEDNPLRMVAYIQDITNEDSLEKELNHQLDEYGKLYKKSEESKMELEGQLEIRDFILEDFHEKVNRNLNLFIDLLDSYLENNPKRLENYFKIFQKRIEILKDINEISRNLDYWKELEFREFIDNAINCHFKDLFKSTVINLNMSSDIYFRRDEIDLIYLILSEFFINILNIEEASIDTLEINADEDKEFIVLELNAFILNKIDLYDLDFIGFIKKFEKRSLYDIVISGFNKDKKRSFYDMGISGFNEGKKRSFYDIVISGFNEGINMKIIFKNDI</sequence>